<feature type="transmembrane region" description="Helical" evidence="1">
    <location>
        <begin position="96"/>
        <end position="115"/>
    </location>
</feature>
<dbReference type="Proteomes" id="UP000771736">
    <property type="component" value="Unassembled WGS sequence"/>
</dbReference>
<comment type="caution">
    <text evidence="2">The sequence shown here is derived from an EMBL/GenBank/DDBJ whole genome shotgun (WGS) entry which is preliminary data.</text>
</comment>
<organism evidence="2 3">
    <name type="scientific">Prevotella aurantiaca</name>
    <dbReference type="NCBI Taxonomy" id="596085"/>
    <lineage>
        <taxon>Bacteria</taxon>
        <taxon>Pseudomonadati</taxon>
        <taxon>Bacteroidota</taxon>
        <taxon>Bacteroidia</taxon>
        <taxon>Bacteroidales</taxon>
        <taxon>Prevotellaceae</taxon>
        <taxon>Prevotella</taxon>
    </lineage>
</organism>
<feature type="transmembrane region" description="Helical" evidence="1">
    <location>
        <begin position="6"/>
        <end position="25"/>
    </location>
</feature>
<protein>
    <submittedName>
        <fullName evidence="2">Uncharacterized protein</fullName>
    </submittedName>
</protein>
<accession>A0A930HK70</accession>
<evidence type="ECO:0000256" key="1">
    <source>
        <dbReference type="SAM" id="Phobius"/>
    </source>
</evidence>
<dbReference type="EMBL" id="JABZSJ010000001">
    <property type="protein sequence ID" value="MBF1383299.1"/>
    <property type="molecule type" value="Genomic_DNA"/>
</dbReference>
<gene>
    <name evidence="2" type="ORF">HXN26_00355</name>
</gene>
<evidence type="ECO:0000313" key="3">
    <source>
        <dbReference type="Proteomes" id="UP000771736"/>
    </source>
</evidence>
<feature type="transmembrane region" description="Helical" evidence="1">
    <location>
        <begin position="41"/>
        <end position="60"/>
    </location>
</feature>
<proteinExistence type="predicted"/>
<dbReference type="RefSeq" id="WP_273158082.1">
    <property type="nucleotide sequence ID" value="NZ_JABZSJ010000001.1"/>
</dbReference>
<evidence type="ECO:0000313" key="2">
    <source>
        <dbReference type="EMBL" id="MBF1383299.1"/>
    </source>
</evidence>
<sequence length="232" mass="27337">MNAATIYFLLFLWWVISYLAVSYLVNPSHVRWNNPIKQSRFVVNSAFLLSLVSIVVHSYLTITSYQRHNNIEFRSLSDFNACLHDPLAKPIFGLDYALMSFVLFVFFAVPLYNHLRLIRWIGKNPNYSILTFKVLPEMPPRKIFIFSIDNKYSCGGRYILSYYKYLVLPGKHKYQFWLGELHGKGSYRRLFGQEMDLDLLAGHQYIVEEDAMEDKFNFYETASVTDRYNESK</sequence>
<dbReference type="AlphaFoldDB" id="A0A930HK70"/>
<keyword evidence="1" id="KW-0472">Membrane</keyword>
<keyword evidence="1" id="KW-0812">Transmembrane</keyword>
<keyword evidence="1" id="KW-1133">Transmembrane helix</keyword>
<reference evidence="2" key="1">
    <citation type="submission" date="2020-04" db="EMBL/GenBank/DDBJ databases">
        <title>Deep metagenomics examines the oral microbiome during advanced dental caries in children, revealing novel taxa and co-occurrences with host molecules.</title>
        <authorList>
            <person name="Baker J.L."/>
            <person name="Morton J.T."/>
            <person name="Dinis M."/>
            <person name="Alvarez R."/>
            <person name="Tran N.C."/>
            <person name="Knight R."/>
            <person name="Edlund A."/>
        </authorList>
    </citation>
    <scope>NUCLEOTIDE SEQUENCE</scope>
    <source>
        <strain evidence="2">JCVI_44_bin.5</strain>
    </source>
</reference>
<name>A0A930HK70_9BACT</name>